<dbReference type="EMBL" id="JBHRSV010000026">
    <property type="protein sequence ID" value="MFC2926846.1"/>
    <property type="molecule type" value="Genomic_DNA"/>
</dbReference>
<proteinExistence type="predicted"/>
<evidence type="ECO:0000256" key="2">
    <source>
        <dbReference type="SAM" id="SignalP"/>
    </source>
</evidence>
<dbReference type="RefSeq" id="WP_343165172.1">
    <property type="nucleotide sequence ID" value="NZ_JBHRSV010000026.1"/>
</dbReference>
<keyword evidence="2" id="KW-0732">Signal</keyword>
<protein>
    <submittedName>
        <fullName evidence="4">Alpha/beta fold hydrolase</fullName>
    </submittedName>
</protein>
<name>A0ABV6ZZI7_9PROT</name>
<evidence type="ECO:0000259" key="3">
    <source>
        <dbReference type="Pfam" id="PF20434"/>
    </source>
</evidence>
<dbReference type="PANTHER" id="PTHR48081:SF13">
    <property type="entry name" value="ALPHA_BETA HYDROLASE"/>
    <property type="match status" value="1"/>
</dbReference>
<dbReference type="SUPFAM" id="SSF53474">
    <property type="entry name" value="alpha/beta-Hydrolases"/>
    <property type="match status" value="1"/>
</dbReference>
<dbReference type="PANTHER" id="PTHR48081">
    <property type="entry name" value="AB HYDROLASE SUPERFAMILY PROTEIN C4A8.06C"/>
    <property type="match status" value="1"/>
</dbReference>
<dbReference type="InterPro" id="IPR049492">
    <property type="entry name" value="BD-FAE-like_dom"/>
</dbReference>
<dbReference type="InterPro" id="IPR050300">
    <property type="entry name" value="GDXG_lipolytic_enzyme"/>
</dbReference>
<feature type="domain" description="BD-FAE-like" evidence="3">
    <location>
        <begin position="47"/>
        <end position="265"/>
    </location>
</feature>
<dbReference type="Proteomes" id="UP001595379">
    <property type="component" value="Unassembled WGS sequence"/>
</dbReference>
<dbReference type="InterPro" id="IPR029058">
    <property type="entry name" value="AB_hydrolase_fold"/>
</dbReference>
<sequence>MKRLVLAALIAAPLVLSSARAQDAPPQMTPDQSNIVYGMVSGTALLMDVYHPELARGVGIVVIPGSGWYGPPIHSAPPLKDLAPRDYIRGAVHDLTEAGFTVFVINHRSHPGFRFPDPVHDARRSVRFVRANADAFGIDPDRIGILGHSSGANLAAMVGVMDDAPGNGLDPIDQTSAAVQAVVTLAAPFDLTLDPENVSAYGAQTITSYVGEVWYGPDNWYEQRMPPHVAASPVTHVDAEDPPFLIVFSPDDPIVPPNQAARMAEVMGEAGAPYEVIETAPSGHDPVFPTDAAIAFFAEALDG</sequence>
<feature type="signal peptide" evidence="2">
    <location>
        <begin position="1"/>
        <end position="21"/>
    </location>
</feature>
<dbReference type="Gene3D" id="3.40.50.1820">
    <property type="entry name" value="alpha/beta hydrolase"/>
    <property type="match status" value="1"/>
</dbReference>
<evidence type="ECO:0000313" key="4">
    <source>
        <dbReference type="EMBL" id="MFC2926846.1"/>
    </source>
</evidence>
<comment type="caution">
    <text evidence="4">The sequence shown here is derived from an EMBL/GenBank/DDBJ whole genome shotgun (WGS) entry which is preliminary data.</text>
</comment>
<dbReference type="GO" id="GO:0016787">
    <property type="term" value="F:hydrolase activity"/>
    <property type="evidence" value="ECO:0007669"/>
    <property type="project" value="UniProtKB-KW"/>
</dbReference>
<keyword evidence="1 4" id="KW-0378">Hydrolase</keyword>
<accession>A0ABV6ZZI7</accession>
<gene>
    <name evidence="4" type="ORF">ACFOOR_12080</name>
</gene>
<reference evidence="5" key="1">
    <citation type="journal article" date="2019" name="Int. J. Syst. Evol. Microbiol.">
        <title>The Global Catalogue of Microorganisms (GCM) 10K type strain sequencing project: providing services to taxonomists for standard genome sequencing and annotation.</title>
        <authorList>
            <consortium name="The Broad Institute Genomics Platform"/>
            <consortium name="The Broad Institute Genome Sequencing Center for Infectious Disease"/>
            <person name="Wu L."/>
            <person name="Ma J."/>
        </authorList>
    </citation>
    <scope>NUCLEOTIDE SEQUENCE [LARGE SCALE GENOMIC DNA]</scope>
    <source>
        <strain evidence="5">KCTC 52487</strain>
    </source>
</reference>
<feature type="chain" id="PRO_5045179924" evidence="2">
    <location>
        <begin position="22"/>
        <end position="303"/>
    </location>
</feature>
<keyword evidence="5" id="KW-1185">Reference proteome</keyword>
<evidence type="ECO:0000313" key="5">
    <source>
        <dbReference type="Proteomes" id="UP001595379"/>
    </source>
</evidence>
<dbReference type="Pfam" id="PF20434">
    <property type="entry name" value="BD-FAE"/>
    <property type="match status" value="1"/>
</dbReference>
<evidence type="ECO:0000256" key="1">
    <source>
        <dbReference type="ARBA" id="ARBA00022801"/>
    </source>
</evidence>
<organism evidence="4 5">
    <name type="scientific">Hyphobacterium vulgare</name>
    <dbReference type="NCBI Taxonomy" id="1736751"/>
    <lineage>
        <taxon>Bacteria</taxon>
        <taxon>Pseudomonadati</taxon>
        <taxon>Pseudomonadota</taxon>
        <taxon>Alphaproteobacteria</taxon>
        <taxon>Maricaulales</taxon>
        <taxon>Maricaulaceae</taxon>
        <taxon>Hyphobacterium</taxon>
    </lineage>
</organism>